<dbReference type="InterPro" id="IPR018752">
    <property type="entry name" value="DabA"/>
</dbReference>
<dbReference type="EMBL" id="OX365700">
    <property type="protein sequence ID" value="CAI4034205.1"/>
    <property type="molecule type" value="Genomic_DNA"/>
</dbReference>
<comment type="subcellular location">
    <subcellularLocation>
        <location evidence="6">Cell membrane</location>
        <topology evidence="6">Peripheral membrane protein</topology>
    </subcellularLocation>
</comment>
<evidence type="ECO:0000256" key="6">
    <source>
        <dbReference type="HAMAP-Rule" id="MF_01871"/>
    </source>
</evidence>
<keyword evidence="3 6" id="KW-0479">Metal-binding</keyword>
<evidence type="ECO:0000313" key="8">
    <source>
        <dbReference type="Proteomes" id="UP001179121"/>
    </source>
</evidence>
<proteinExistence type="inferred from homology"/>
<keyword evidence="2 6" id="KW-1003">Cell membrane</keyword>
<accession>A0AA86N4D6</accession>
<dbReference type="PANTHER" id="PTHR38344:SF1">
    <property type="entry name" value="INORGANIC CARBON TRANSPORTER SUBUNIT DABA-RELATED"/>
    <property type="match status" value="1"/>
</dbReference>
<evidence type="ECO:0000313" key="7">
    <source>
        <dbReference type="EMBL" id="CAI4034205.1"/>
    </source>
</evidence>
<evidence type="ECO:0000256" key="5">
    <source>
        <dbReference type="ARBA" id="ARBA00023136"/>
    </source>
</evidence>
<dbReference type="GO" id="GO:0005886">
    <property type="term" value="C:plasma membrane"/>
    <property type="evidence" value="ECO:0007669"/>
    <property type="project" value="UniProtKB-SubCell"/>
</dbReference>
<protein>
    <recommendedName>
        <fullName evidence="6">Probable inorganic carbon transporter subunit DabA</fullName>
    </recommendedName>
</protein>
<feature type="binding site" evidence="6">
    <location>
        <position position="496"/>
    </location>
    <ligand>
        <name>Zn(2+)</name>
        <dbReference type="ChEBI" id="CHEBI:29105"/>
    </ligand>
</feature>
<evidence type="ECO:0000256" key="3">
    <source>
        <dbReference type="ARBA" id="ARBA00022723"/>
    </source>
</evidence>
<evidence type="ECO:0000256" key="2">
    <source>
        <dbReference type="ARBA" id="ARBA00022475"/>
    </source>
</evidence>
<keyword evidence="4 6" id="KW-0862">Zinc</keyword>
<organism evidence="7 8">
    <name type="scientific">Nitrospira tepida</name>
    <dbReference type="NCBI Taxonomy" id="2973512"/>
    <lineage>
        <taxon>Bacteria</taxon>
        <taxon>Pseudomonadati</taxon>
        <taxon>Nitrospirota</taxon>
        <taxon>Nitrospiria</taxon>
        <taxon>Nitrospirales</taxon>
        <taxon>Nitrospiraceae</taxon>
        <taxon>Nitrospira</taxon>
    </lineage>
</organism>
<keyword evidence="5 6" id="KW-0472">Membrane</keyword>
<dbReference type="KEGG" id="nti:DNFV4_04649"/>
<feature type="binding site" evidence="6">
    <location>
        <position position="494"/>
    </location>
    <ligand>
        <name>Zn(2+)</name>
        <dbReference type="ChEBI" id="CHEBI:29105"/>
    </ligand>
</feature>
<comment type="function">
    <text evidence="6">Part of an energy-coupled inorganic carbon pump.</text>
</comment>
<dbReference type="GO" id="GO:0008270">
    <property type="term" value="F:zinc ion binding"/>
    <property type="evidence" value="ECO:0007669"/>
    <property type="project" value="UniProtKB-UniRule"/>
</dbReference>
<comment type="subunit">
    <text evidence="6">Forms a complex with DabB.</text>
</comment>
<evidence type="ECO:0000256" key="4">
    <source>
        <dbReference type="ARBA" id="ARBA00022833"/>
    </source>
</evidence>
<gene>
    <name evidence="6" type="primary">dabA</name>
    <name evidence="7" type="ORF">DNFV4_04649</name>
</gene>
<dbReference type="PANTHER" id="PTHR38344">
    <property type="entry name" value="UPF0753 PROTEIN AQ_863"/>
    <property type="match status" value="1"/>
</dbReference>
<dbReference type="Pfam" id="PF10070">
    <property type="entry name" value="DabA"/>
    <property type="match status" value="1"/>
</dbReference>
<evidence type="ECO:0000256" key="1">
    <source>
        <dbReference type="ARBA" id="ARBA00022448"/>
    </source>
</evidence>
<dbReference type="Proteomes" id="UP001179121">
    <property type="component" value="Chromosome"/>
</dbReference>
<dbReference type="AlphaFoldDB" id="A0AA86N4D6"/>
<name>A0AA86N4D6_9BACT</name>
<keyword evidence="8" id="KW-1185">Reference proteome</keyword>
<dbReference type="RefSeq" id="WP_289271611.1">
    <property type="nucleotide sequence ID" value="NZ_OX365700.1"/>
</dbReference>
<reference evidence="7" key="1">
    <citation type="submission" date="2022-10" db="EMBL/GenBank/DDBJ databases">
        <authorList>
            <person name="Koch H."/>
        </authorList>
    </citation>
    <scope>NUCLEOTIDE SEQUENCE</scope>
    <source>
        <strain evidence="7">DNF</strain>
    </source>
</reference>
<keyword evidence="1 6" id="KW-0813">Transport</keyword>
<feature type="binding site" evidence="6">
    <location>
        <position position="767"/>
    </location>
    <ligand>
        <name>Zn(2+)</name>
        <dbReference type="ChEBI" id="CHEBI:29105"/>
    </ligand>
</feature>
<feature type="binding site" evidence="6">
    <location>
        <position position="782"/>
    </location>
    <ligand>
        <name>Zn(2+)</name>
        <dbReference type="ChEBI" id="CHEBI:29105"/>
    </ligand>
</feature>
<sequence>MEPLKKSPDLDVRRMELRGTIRLASEVIGQYWPMRTFVHHNPLHSLEYLPFDETVQRGRQYLGGAGYLSGEQYRDYLRSGRIQLHHLDEALTPLALRQSITLGPCRISHHEVLRACLTHGLSAPIDEPLDALLDQGPGEEQVETVAEHLSLWTAPTFQDRLTATLQKDRAVLGRYLTLSGWCDQTLGTQIGAQINAELIKWCEAFLDEGHATWPMPGREAGFYAAWKALAAREWSPCGIADSRRKIAALPDHPEDAVLGSLEALGIPESLRLDYLSLQLAALPGWAGFIKWRAETTGYAWQEAYEAGLVKFLAVRLWYVRELVQQTCRDRLGIDGHFQSVSDYMRQRPYEYFLRKERVAGRLPPLYAEQAHRLVEAGGTEQAWYQLADRYQTEVGPLHHRAARRSMARRLITLTQALEIVPSALLETAPADLRQLVDWMETFPESLHGSIWLRAFEASYQDQLLGMVVRAAAKPDRTAREAGPPVRPHSQSVYCLDVRSEPFRRHLESTGANETYGFAGFFAVFIKYRAWDKEHETEQFPVIMRAKNEVREIPRSYLDHFVAKHESRVKLVHAGHTLLHDLKENVVTPYVMVESLGWFYSVPLIMKTVLPAWSRRVTGWLRRLFVPPIATSVTVDKLPPSETEEMIAAEQRALIWKALRDRFGLHGSRVEQEFVEALRRRALDQDAPVEPFLSEAARAVNLSTEQLAGFIEDLRRVYRINPRAASRQKERITRAGFTLEEQVVTVETALRMMGLTGNFARLVVFCAHGSTSDNNPFESALDCGACGGNQGNPNARVLAAMANKPPVRERLAKRGIDIPSDTHFLAGQMDTTTDEVTLFDLEDVPPTHRKDIARLVADFREAARLTSQERCARFPDGNRLLPAEQAAAHVRERSADWSQVRPEWGLSGNTAFIIGRRALTKGLNLGGRVFLHSYDYREDPTDRLLEVLLTGPQLVAQWINMEHYFSTVDNEVYGAGSKIYHNVVGRLGIMSGPWSDLRLGLAWQTVMNGTVPYHEPMRLLTVVEAPRAKLDKLIARHELLQHFYLNEWVHLVALEPADGKLYRYLPTKDWRQV</sequence>
<comment type="cofactor">
    <cofactor evidence="6">
        <name>Zn(2+)</name>
        <dbReference type="ChEBI" id="CHEBI:29105"/>
    </cofactor>
</comment>
<comment type="similarity">
    <text evidence="6">Belongs to the inorganic carbon transporter (TC 9.A.2) DabA family.</text>
</comment>
<dbReference type="HAMAP" id="MF_01871">
    <property type="entry name" value="DabA"/>
    <property type="match status" value="1"/>
</dbReference>